<protein>
    <recommendedName>
        <fullName evidence="1">Pseudouridine synthase RsuA/RluA-like domain-containing protein</fullName>
    </recommendedName>
</protein>
<dbReference type="GO" id="GO:0003723">
    <property type="term" value="F:RNA binding"/>
    <property type="evidence" value="ECO:0007669"/>
    <property type="project" value="InterPro"/>
</dbReference>
<evidence type="ECO:0000313" key="2">
    <source>
        <dbReference type="EMBL" id="KMT66075.1"/>
    </source>
</evidence>
<dbReference type="SUPFAM" id="SSF55120">
    <property type="entry name" value="Pseudouridine synthase"/>
    <property type="match status" value="1"/>
</dbReference>
<dbReference type="GO" id="GO:0009982">
    <property type="term" value="F:pseudouridine synthase activity"/>
    <property type="evidence" value="ECO:0007669"/>
    <property type="project" value="InterPro"/>
</dbReference>
<dbReference type="STRING" id="1513271.XM47_06425"/>
<dbReference type="GO" id="GO:0140098">
    <property type="term" value="F:catalytic activity, acting on RNA"/>
    <property type="evidence" value="ECO:0007669"/>
    <property type="project" value="UniProtKB-ARBA"/>
</dbReference>
<proteinExistence type="predicted"/>
<dbReference type="Pfam" id="PF00849">
    <property type="entry name" value="PseudoU_synth_2"/>
    <property type="match status" value="1"/>
</dbReference>
<feature type="domain" description="Pseudouridine synthase RsuA/RluA-like" evidence="1">
    <location>
        <begin position="30"/>
        <end position="177"/>
    </location>
</feature>
<dbReference type="PANTHER" id="PTHR21600">
    <property type="entry name" value="MITOCHONDRIAL RNA PSEUDOURIDINE SYNTHASE"/>
    <property type="match status" value="1"/>
</dbReference>
<evidence type="ECO:0000313" key="3">
    <source>
        <dbReference type="Proteomes" id="UP000037600"/>
    </source>
</evidence>
<dbReference type="PATRIC" id="fig|1513271.3.peg.1318"/>
<dbReference type="Gene3D" id="3.30.2350.10">
    <property type="entry name" value="Pseudouridine synthase"/>
    <property type="match status" value="1"/>
</dbReference>
<dbReference type="GO" id="GO:0000455">
    <property type="term" value="P:enzyme-directed rRNA pseudouridine synthesis"/>
    <property type="evidence" value="ECO:0007669"/>
    <property type="project" value="TreeGrafter"/>
</dbReference>
<dbReference type="AlphaFoldDB" id="A0A0J8GTI8"/>
<dbReference type="InterPro" id="IPR050188">
    <property type="entry name" value="RluA_PseudoU_synthase"/>
</dbReference>
<dbReference type="EMBL" id="LAZL01000007">
    <property type="protein sequence ID" value="KMT66075.1"/>
    <property type="molecule type" value="Genomic_DNA"/>
</dbReference>
<dbReference type="CDD" id="cd02869">
    <property type="entry name" value="PseudoU_synth_RluA_like"/>
    <property type="match status" value="1"/>
</dbReference>
<dbReference type="OrthoDB" id="9785808at2"/>
<dbReference type="RefSeq" id="WP_048690881.1">
    <property type="nucleotide sequence ID" value="NZ_KQ130485.1"/>
</dbReference>
<dbReference type="Proteomes" id="UP000037600">
    <property type="component" value="Unassembled WGS sequence"/>
</dbReference>
<dbReference type="InterPro" id="IPR006145">
    <property type="entry name" value="PsdUridine_synth_RsuA/RluA"/>
</dbReference>
<sequence>MSQLNPAIQDTFIAPKCDEEIEILYQDSEILVISKPSGLLSLSGKNPLNQDSVHYRIVQDFPTALLTHRLDFGTSGVMLLALNKTANANITQQFQQKSINKTYLSILNAWVEQDEGMIDLPIAKDASLFPRLKICHQTGKSAQTHFKVLNRLTDPKRTLVLYTPQTGRTHQLRIHSQAIGHAILGCDLYGTQETKEAAKRMLLHAYSLTFKHPVSGEEMTFTSPSPFESLDLTY</sequence>
<reference evidence="2 3" key="1">
    <citation type="submission" date="2015-04" db="EMBL/GenBank/DDBJ databases">
        <title>Draft Genome Sequence of the Novel Agar-Digesting Marine Bacterium Q1.</title>
        <authorList>
            <person name="Li Y."/>
            <person name="Li D."/>
            <person name="Chen G."/>
            <person name="Du Z."/>
        </authorList>
    </citation>
    <scope>NUCLEOTIDE SEQUENCE [LARGE SCALE GENOMIC DNA]</scope>
    <source>
        <strain evidence="2 3">Q1</strain>
    </source>
</reference>
<evidence type="ECO:0000259" key="1">
    <source>
        <dbReference type="Pfam" id="PF00849"/>
    </source>
</evidence>
<organism evidence="2 3">
    <name type="scientific">Catenovulum maritimum</name>
    <dbReference type="NCBI Taxonomy" id="1513271"/>
    <lineage>
        <taxon>Bacteria</taxon>
        <taxon>Pseudomonadati</taxon>
        <taxon>Pseudomonadota</taxon>
        <taxon>Gammaproteobacteria</taxon>
        <taxon>Alteromonadales</taxon>
        <taxon>Alteromonadaceae</taxon>
        <taxon>Catenovulum</taxon>
    </lineage>
</organism>
<gene>
    <name evidence="2" type="ORF">XM47_06425</name>
</gene>
<dbReference type="PANTHER" id="PTHR21600:SF89">
    <property type="entry name" value="RIBOSOMAL LARGE SUBUNIT PSEUDOURIDINE SYNTHASE A"/>
    <property type="match status" value="1"/>
</dbReference>
<keyword evidence="3" id="KW-1185">Reference proteome</keyword>
<comment type="caution">
    <text evidence="2">The sequence shown here is derived from an EMBL/GenBank/DDBJ whole genome shotgun (WGS) entry which is preliminary data.</text>
</comment>
<accession>A0A0J8GTI8</accession>
<name>A0A0J8GTI8_9ALTE</name>
<dbReference type="InterPro" id="IPR020103">
    <property type="entry name" value="PsdUridine_synth_cat_dom_sf"/>
</dbReference>